<dbReference type="VEuPathDB" id="FungiDB:ASPWEDRAFT_42831"/>
<dbReference type="AlphaFoldDB" id="A0A1L9RD13"/>
<protein>
    <submittedName>
        <fullName evidence="2">Uncharacterized protein</fullName>
    </submittedName>
</protein>
<name>A0A1L9RD13_ASPWE</name>
<keyword evidence="3" id="KW-1185">Reference proteome</keyword>
<sequence length="130" mass="14328">MYMDDLACRYGFISNDNESKQNDTTQWALEFSVNSGNAPFTMPRTRISRRSTGDVNILSKLSILPLVINLRNALIGLLQLGTQGQGYTQYLMLGCSSKTAQTGRHNVSETEPLRALPNTPSTSRTIVLSS</sequence>
<dbReference type="RefSeq" id="XP_040686478.1">
    <property type="nucleotide sequence ID" value="XM_040835872.1"/>
</dbReference>
<reference evidence="3" key="1">
    <citation type="journal article" date="2017" name="Genome Biol.">
        <title>Comparative genomics reveals high biological diversity and specific adaptations in the industrially and medically important fungal genus Aspergillus.</title>
        <authorList>
            <person name="de Vries R.P."/>
            <person name="Riley R."/>
            <person name="Wiebenga A."/>
            <person name="Aguilar-Osorio G."/>
            <person name="Amillis S."/>
            <person name="Uchima C.A."/>
            <person name="Anderluh G."/>
            <person name="Asadollahi M."/>
            <person name="Askin M."/>
            <person name="Barry K."/>
            <person name="Battaglia E."/>
            <person name="Bayram O."/>
            <person name="Benocci T."/>
            <person name="Braus-Stromeyer S.A."/>
            <person name="Caldana C."/>
            <person name="Canovas D."/>
            <person name="Cerqueira G.C."/>
            <person name="Chen F."/>
            <person name="Chen W."/>
            <person name="Choi C."/>
            <person name="Clum A."/>
            <person name="Dos Santos R.A."/>
            <person name="Damasio A.R."/>
            <person name="Diallinas G."/>
            <person name="Emri T."/>
            <person name="Fekete E."/>
            <person name="Flipphi M."/>
            <person name="Freyberg S."/>
            <person name="Gallo A."/>
            <person name="Gournas C."/>
            <person name="Habgood R."/>
            <person name="Hainaut M."/>
            <person name="Harispe M.L."/>
            <person name="Henrissat B."/>
            <person name="Hilden K.S."/>
            <person name="Hope R."/>
            <person name="Hossain A."/>
            <person name="Karabika E."/>
            <person name="Karaffa L."/>
            <person name="Karanyi Z."/>
            <person name="Krasevec N."/>
            <person name="Kuo A."/>
            <person name="Kusch H."/>
            <person name="LaButti K."/>
            <person name="Lagendijk E.L."/>
            <person name="Lapidus A."/>
            <person name="Levasseur A."/>
            <person name="Lindquist E."/>
            <person name="Lipzen A."/>
            <person name="Logrieco A.F."/>
            <person name="MacCabe A."/>
            <person name="Maekelae M.R."/>
            <person name="Malavazi I."/>
            <person name="Melin P."/>
            <person name="Meyer V."/>
            <person name="Mielnichuk N."/>
            <person name="Miskei M."/>
            <person name="Molnar A.P."/>
            <person name="Mule G."/>
            <person name="Ngan C.Y."/>
            <person name="Orejas M."/>
            <person name="Orosz E."/>
            <person name="Ouedraogo J.P."/>
            <person name="Overkamp K.M."/>
            <person name="Park H.-S."/>
            <person name="Perrone G."/>
            <person name="Piumi F."/>
            <person name="Punt P.J."/>
            <person name="Ram A.F."/>
            <person name="Ramon A."/>
            <person name="Rauscher S."/>
            <person name="Record E."/>
            <person name="Riano-Pachon D.M."/>
            <person name="Robert V."/>
            <person name="Roehrig J."/>
            <person name="Ruller R."/>
            <person name="Salamov A."/>
            <person name="Salih N.S."/>
            <person name="Samson R.A."/>
            <person name="Sandor E."/>
            <person name="Sanguinetti M."/>
            <person name="Schuetze T."/>
            <person name="Sepcic K."/>
            <person name="Shelest E."/>
            <person name="Sherlock G."/>
            <person name="Sophianopoulou V."/>
            <person name="Squina F.M."/>
            <person name="Sun H."/>
            <person name="Susca A."/>
            <person name="Todd R.B."/>
            <person name="Tsang A."/>
            <person name="Unkles S.E."/>
            <person name="van de Wiele N."/>
            <person name="van Rossen-Uffink D."/>
            <person name="Oliveira J.V."/>
            <person name="Vesth T.C."/>
            <person name="Visser J."/>
            <person name="Yu J.-H."/>
            <person name="Zhou M."/>
            <person name="Andersen M.R."/>
            <person name="Archer D.B."/>
            <person name="Baker S.E."/>
            <person name="Benoit I."/>
            <person name="Brakhage A.A."/>
            <person name="Braus G.H."/>
            <person name="Fischer R."/>
            <person name="Frisvad J.C."/>
            <person name="Goldman G.H."/>
            <person name="Houbraken J."/>
            <person name="Oakley B."/>
            <person name="Pocsi I."/>
            <person name="Scazzocchio C."/>
            <person name="Seiboth B."/>
            <person name="vanKuyk P.A."/>
            <person name="Wortman J."/>
            <person name="Dyer P.S."/>
            <person name="Grigoriev I.V."/>
        </authorList>
    </citation>
    <scope>NUCLEOTIDE SEQUENCE [LARGE SCALE GENOMIC DNA]</scope>
    <source>
        <strain evidence="3">DTO 134E9</strain>
    </source>
</reference>
<proteinExistence type="predicted"/>
<dbReference type="GeneID" id="63751720"/>
<organism evidence="2 3">
    <name type="scientific">Aspergillus wentii DTO 134E9</name>
    <dbReference type="NCBI Taxonomy" id="1073089"/>
    <lineage>
        <taxon>Eukaryota</taxon>
        <taxon>Fungi</taxon>
        <taxon>Dikarya</taxon>
        <taxon>Ascomycota</taxon>
        <taxon>Pezizomycotina</taxon>
        <taxon>Eurotiomycetes</taxon>
        <taxon>Eurotiomycetidae</taxon>
        <taxon>Eurotiales</taxon>
        <taxon>Aspergillaceae</taxon>
        <taxon>Aspergillus</taxon>
        <taxon>Aspergillus subgen. Cremei</taxon>
    </lineage>
</organism>
<accession>A0A1L9RD13</accession>
<evidence type="ECO:0000256" key="1">
    <source>
        <dbReference type="SAM" id="MobiDB-lite"/>
    </source>
</evidence>
<dbReference type="Proteomes" id="UP000184383">
    <property type="component" value="Unassembled WGS sequence"/>
</dbReference>
<feature type="compositionally biased region" description="Polar residues" evidence="1">
    <location>
        <begin position="118"/>
        <end position="130"/>
    </location>
</feature>
<dbReference type="EMBL" id="KV878214">
    <property type="protein sequence ID" value="OJJ32801.1"/>
    <property type="molecule type" value="Genomic_DNA"/>
</dbReference>
<feature type="region of interest" description="Disordered" evidence="1">
    <location>
        <begin position="103"/>
        <end position="130"/>
    </location>
</feature>
<evidence type="ECO:0000313" key="3">
    <source>
        <dbReference type="Proteomes" id="UP000184383"/>
    </source>
</evidence>
<gene>
    <name evidence="2" type="ORF">ASPWEDRAFT_42831</name>
</gene>
<evidence type="ECO:0000313" key="2">
    <source>
        <dbReference type="EMBL" id="OJJ32801.1"/>
    </source>
</evidence>